<dbReference type="Pfam" id="PF26138">
    <property type="entry name" value="DUF8040"/>
    <property type="match status" value="1"/>
</dbReference>
<comment type="similarity">
    <text evidence="3">Belongs to the HARBI1 family.</text>
</comment>
<keyword evidence="7" id="KW-0539">Nucleus</keyword>
<keyword evidence="14" id="KW-1185">Reference proteome</keyword>
<evidence type="ECO:0000256" key="3">
    <source>
        <dbReference type="ARBA" id="ARBA00006958"/>
    </source>
</evidence>
<keyword evidence="4" id="KW-0540">Nuclease</keyword>
<organism evidence="13 14">
    <name type="scientific">Paspalum notatum var. saurae</name>
    <dbReference type="NCBI Taxonomy" id="547442"/>
    <lineage>
        <taxon>Eukaryota</taxon>
        <taxon>Viridiplantae</taxon>
        <taxon>Streptophyta</taxon>
        <taxon>Embryophyta</taxon>
        <taxon>Tracheophyta</taxon>
        <taxon>Spermatophyta</taxon>
        <taxon>Magnoliopsida</taxon>
        <taxon>Liliopsida</taxon>
        <taxon>Poales</taxon>
        <taxon>Poaceae</taxon>
        <taxon>PACMAD clade</taxon>
        <taxon>Panicoideae</taxon>
        <taxon>Andropogonodae</taxon>
        <taxon>Paspaleae</taxon>
        <taxon>Paspalinae</taxon>
        <taxon>Paspalum</taxon>
    </lineage>
</organism>
<dbReference type="Proteomes" id="UP001341281">
    <property type="component" value="Chromosome 10"/>
</dbReference>
<evidence type="ECO:0000256" key="2">
    <source>
        <dbReference type="ARBA" id="ARBA00004123"/>
    </source>
</evidence>
<accession>A0AAQ3UST8</accession>
<dbReference type="InterPro" id="IPR024752">
    <property type="entry name" value="Myb/SANT-like_dom"/>
</dbReference>
<evidence type="ECO:0000259" key="12">
    <source>
        <dbReference type="Pfam" id="PF26138"/>
    </source>
</evidence>
<evidence type="ECO:0000256" key="1">
    <source>
        <dbReference type="ARBA" id="ARBA00001968"/>
    </source>
</evidence>
<dbReference type="Pfam" id="PF13359">
    <property type="entry name" value="DDE_Tnp_4"/>
    <property type="match status" value="1"/>
</dbReference>
<dbReference type="PANTHER" id="PTHR22930:SF259">
    <property type="entry name" value="OS08G0106900 PROTEIN"/>
    <property type="match status" value="1"/>
</dbReference>
<comment type="cofactor">
    <cofactor evidence="1">
        <name>a divalent metal cation</name>
        <dbReference type="ChEBI" id="CHEBI:60240"/>
    </cofactor>
</comment>
<keyword evidence="5" id="KW-0479">Metal-binding</keyword>
<proteinExistence type="inferred from homology"/>
<dbReference type="AlphaFoldDB" id="A0AAQ3UST8"/>
<feature type="transmembrane region" description="Helical" evidence="9">
    <location>
        <begin position="154"/>
        <end position="170"/>
    </location>
</feature>
<dbReference type="InterPro" id="IPR045249">
    <property type="entry name" value="HARBI1-like"/>
</dbReference>
<feature type="domain" description="Myb/SANT-like" evidence="10">
    <location>
        <begin position="540"/>
        <end position="629"/>
    </location>
</feature>
<evidence type="ECO:0000313" key="13">
    <source>
        <dbReference type="EMBL" id="WVZ96979.1"/>
    </source>
</evidence>
<evidence type="ECO:0000256" key="7">
    <source>
        <dbReference type="ARBA" id="ARBA00023242"/>
    </source>
</evidence>
<feature type="transmembrane region" description="Helical" evidence="9">
    <location>
        <begin position="182"/>
        <end position="199"/>
    </location>
</feature>
<dbReference type="GO" id="GO:0005634">
    <property type="term" value="C:nucleus"/>
    <property type="evidence" value="ECO:0007669"/>
    <property type="project" value="UniProtKB-SubCell"/>
</dbReference>
<dbReference type="GO" id="GO:0046872">
    <property type="term" value="F:metal ion binding"/>
    <property type="evidence" value="ECO:0007669"/>
    <property type="project" value="UniProtKB-KW"/>
</dbReference>
<evidence type="ECO:0000256" key="9">
    <source>
        <dbReference type="SAM" id="Phobius"/>
    </source>
</evidence>
<evidence type="ECO:0000313" key="14">
    <source>
        <dbReference type="Proteomes" id="UP001341281"/>
    </source>
</evidence>
<evidence type="ECO:0000259" key="11">
    <source>
        <dbReference type="Pfam" id="PF13359"/>
    </source>
</evidence>
<evidence type="ECO:0008006" key="15">
    <source>
        <dbReference type="Google" id="ProtNLM"/>
    </source>
</evidence>
<keyword evidence="9" id="KW-0472">Membrane</keyword>
<dbReference type="EMBL" id="CP144754">
    <property type="protein sequence ID" value="WVZ96979.1"/>
    <property type="molecule type" value="Genomic_DNA"/>
</dbReference>
<evidence type="ECO:0000256" key="4">
    <source>
        <dbReference type="ARBA" id="ARBA00022722"/>
    </source>
</evidence>
<dbReference type="PANTHER" id="PTHR22930">
    <property type="match status" value="1"/>
</dbReference>
<evidence type="ECO:0000256" key="5">
    <source>
        <dbReference type="ARBA" id="ARBA00022723"/>
    </source>
</evidence>
<feature type="domain" description="DUF8040" evidence="12">
    <location>
        <begin position="228"/>
        <end position="278"/>
    </location>
</feature>
<feature type="domain" description="DDE Tnp4" evidence="11">
    <location>
        <begin position="324"/>
        <end position="462"/>
    </location>
</feature>
<evidence type="ECO:0000259" key="10">
    <source>
        <dbReference type="Pfam" id="PF12776"/>
    </source>
</evidence>
<gene>
    <name evidence="13" type="ORF">U9M48_042551</name>
</gene>
<dbReference type="InterPro" id="IPR058353">
    <property type="entry name" value="DUF8040"/>
</dbReference>
<keyword evidence="9" id="KW-1133">Transmembrane helix</keyword>
<dbReference type="GO" id="GO:0004518">
    <property type="term" value="F:nuclease activity"/>
    <property type="evidence" value="ECO:0007669"/>
    <property type="project" value="UniProtKB-KW"/>
</dbReference>
<protein>
    <recommendedName>
        <fullName evidence="15">Transposase</fullName>
    </recommendedName>
</protein>
<comment type="subcellular location">
    <subcellularLocation>
        <location evidence="2">Nucleus</location>
    </subcellularLocation>
</comment>
<dbReference type="GO" id="GO:0016787">
    <property type="term" value="F:hydrolase activity"/>
    <property type="evidence" value="ECO:0007669"/>
    <property type="project" value="UniProtKB-KW"/>
</dbReference>
<dbReference type="Pfam" id="PF12776">
    <property type="entry name" value="Myb_DNA-bind_3"/>
    <property type="match status" value="1"/>
</dbReference>
<sequence>MGPRAANQPYRADQASPGRGPVFGPVPHSPGPAPIVQNEPRGVAPVERPIRPFICGQADLRSPEPRAAISLRPAEPRVSQLPFAPSFLASRLLPPLSLLLSPPPLPPRASPSPPASLARSFLVVGAGSDDLLLLLLSSPLTLMLGIHVLLGDSLWFHGTVLSNLIFLLSIPTRMDEQSRQRLVRRGAALVVVLAAWIFVRFRLRSRRRISYAPLAARDQIRQQNLMFIYNSDDTRCIDLLRMKRAPFFQLCDLFRSRELLKDSVHSSVEEQVAMFLHVPFLPRGSICVGELRNEMILSPSSATPTKILQSSRWNPFFKDCVGAIDGTHVLARVPASEKAAFLGRKHTTTQNVLAAVDFDLRFTYVLAGWEGSAHDACVLADALERDDGLRVPQGKYFPVDAGYAAKPGFLPPYRATRHSALRVTVERAFGDLKNRLKILYNKPFHPFPTQVKLVLACCILHNWILRHGIHEHVPSEAEWVGNQEQDTGSDENNPDNLAWVAMRDMIADQMWVDRAVGDNDIVEEVGQESVNGDPVPRFHWDAARSGFMLRRFADIVIEGNRTDKGFKEAQTNEVAKHLTEFAGVLVSGTQVYNHLRKWRIKWGKICRLKNLSAAFWDDNNFMITLNQEHYNGHIKPIDLDAETPIHVEEDPIPLEAKPKVEAARKGKRKRMADDEVSLMCGLTEAIKGFSAAVGDAIPGLRPAVMNCPGFTRGGSSRSPHREKKASGLMFVEMTPEDRDLWLKIISL</sequence>
<keyword evidence="9" id="KW-0812">Transmembrane</keyword>
<dbReference type="InterPro" id="IPR027806">
    <property type="entry name" value="HARBI1_dom"/>
</dbReference>
<keyword evidence="6" id="KW-0378">Hydrolase</keyword>
<feature type="region of interest" description="Disordered" evidence="8">
    <location>
        <begin position="1"/>
        <end position="42"/>
    </location>
</feature>
<evidence type="ECO:0000256" key="6">
    <source>
        <dbReference type="ARBA" id="ARBA00022801"/>
    </source>
</evidence>
<evidence type="ECO:0000256" key="8">
    <source>
        <dbReference type="SAM" id="MobiDB-lite"/>
    </source>
</evidence>
<name>A0AAQ3UST8_PASNO</name>
<reference evidence="13 14" key="1">
    <citation type="submission" date="2024-02" db="EMBL/GenBank/DDBJ databases">
        <title>High-quality chromosome-scale genome assembly of Pensacola bahiagrass (Paspalum notatum Flugge var. saurae).</title>
        <authorList>
            <person name="Vega J.M."/>
            <person name="Podio M."/>
            <person name="Orjuela J."/>
            <person name="Siena L.A."/>
            <person name="Pessino S.C."/>
            <person name="Combes M.C."/>
            <person name="Mariac C."/>
            <person name="Albertini E."/>
            <person name="Pupilli F."/>
            <person name="Ortiz J.P.A."/>
            <person name="Leblanc O."/>
        </authorList>
    </citation>
    <scope>NUCLEOTIDE SEQUENCE [LARGE SCALE GENOMIC DNA]</scope>
    <source>
        <strain evidence="13">R1</strain>
        <tissue evidence="13">Leaf</tissue>
    </source>
</reference>